<feature type="transmembrane region" description="Helical" evidence="1">
    <location>
        <begin position="176"/>
        <end position="194"/>
    </location>
</feature>
<keyword evidence="3" id="KW-1185">Reference proteome</keyword>
<evidence type="ECO:0000256" key="1">
    <source>
        <dbReference type="SAM" id="Phobius"/>
    </source>
</evidence>
<dbReference type="Gene3D" id="3.30.450.20">
    <property type="entry name" value="PAS domain"/>
    <property type="match status" value="1"/>
</dbReference>
<evidence type="ECO:0000313" key="3">
    <source>
        <dbReference type="Proteomes" id="UP000198749"/>
    </source>
</evidence>
<dbReference type="CDD" id="cd18773">
    <property type="entry name" value="PDC1_HK_sensor"/>
    <property type="match status" value="1"/>
</dbReference>
<feature type="transmembrane region" description="Helical" evidence="1">
    <location>
        <begin position="214"/>
        <end position="234"/>
    </location>
</feature>
<dbReference type="Proteomes" id="UP000198749">
    <property type="component" value="Unassembled WGS sequence"/>
</dbReference>
<gene>
    <name evidence="2" type="ORF">SAMN03080615_03641</name>
</gene>
<dbReference type="AlphaFoldDB" id="A0A1H9KSN7"/>
<sequence>MLSEGEMRQNHLRLIENYQQYEPAIHRLLASMMTSFSGTTLLSDREAQAGVMNRISRYYPFAELMYSVDINGVQLMDTVCSPGVSYRQQREPGKGRDRSHRPYMLIARNTDNQVCVTDPYLSCATHQLAISSIQAVHDSEGNVAGYLVMNFNLQRLISYLKGDQIRAGIHPIFQSIYAAIGGMLVLVSMLLIYAAGVSLWKAFQLGGDVTTRSFGIVILITLGLAIFDLGKTILEEEVLAHKDIHHHDTSRRTITRFMSAIVIAVSIESLLLMFKSLLVDSGGHVLNAVWMLMAAVALLMSLGVYLKLSKE</sequence>
<accession>A0A1H9KSN7</accession>
<dbReference type="EMBL" id="FOGB01000014">
    <property type="protein sequence ID" value="SER02186.1"/>
    <property type="molecule type" value="Genomic_DNA"/>
</dbReference>
<keyword evidence="1" id="KW-0812">Transmembrane</keyword>
<evidence type="ECO:0008006" key="4">
    <source>
        <dbReference type="Google" id="ProtNLM"/>
    </source>
</evidence>
<dbReference type="SUPFAM" id="SSF103190">
    <property type="entry name" value="Sensory domain-like"/>
    <property type="match status" value="1"/>
</dbReference>
<reference evidence="3" key="1">
    <citation type="submission" date="2016-10" db="EMBL/GenBank/DDBJ databases">
        <authorList>
            <person name="Varghese N."/>
            <person name="Submissions S."/>
        </authorList>
    </citation>
    <scope>NUCLEOTIDE SEQUENCE [LARGE SCALE GENOMIC DNA]</scope>
    <source>
        <strain evidence="3">DSM 18887</strain>
    </source>
</reference>
<evidence type="ECO:0000313" key="2">
    <source>
        <dbReference type="EMBL" id="SER02186.1"/>
    </source>
</evidence>
<protein>
    <recommendedName>
        <fullName evidence="4">Cache domain-containing protein</fullName>
    </recommendedName>
</protein>
<keyword evidence="1" id="KW-1133">Transmembrane helix</keyword>
<organism evidence="2 3">
    <name type="scientific">Amphritea atlantica</name>
    <dbReference type="NCBI Taxonomy" id="355243"/>
    <lineage>
        <taxon>Bacteria</taxon>
        <taxon>Pseudomonadati</taxon>
        <taxon>Pseudomonadota</taxon>
        <taxon>Gammaproteobacteria</taxon>
        <taxon>Oceanospirillales</taxon>
        <taxon>Oceanospirillaceae</taxon>
        <taxon>Amphritea</taxon>
    </lineage>
</organism>
<feature type="transmembrane region" description="Helical" evidence="1">
    <location>
        <begin position="254"/>
        <end position="274"/>
    </location>
</feature>
<dbReference type="InterPro" id="IPR029151">
    <property type="entry name" value="Sensor-like_sf"/>
</dbReference>
<keyword evidence="1" id="KW-0472">Membrane</keyword>
<feature type="transmembrane region" description="Helical" evidence="1">
    <location>
        <begin position="286"/>
        <end position="306"/>
    </location>
</feature>
<proteinExistence type="predicted"/>
<name>A0A1H9KSN7_9GAMM</name>